<comment type="caution">
    <text evidence="2">The sequence shown here is derived from an EMBL/GenBank/DDBJ whole genome shotgun (WGS) entry which is preliminary data.</text>
</comment>
<dbReference type="OrthoDB" id="2721909at2"/>
<protein>
    <recommendedName>
        <fullName evidence="4">DUF4181 domain-containing protein</fullName>
    </recommendedName>
</protein>
<reference evidence="2 3" key="1">
    <citation type="journal article" date="2015" name="Antonie Van Leeuwenhoek">
        <title>Oceanobacillus bengalensis sp. nov., a bacterium isolated from seawater of the Bay of Bengal.</title>
        <authorList>
            <person name="Yongchang O."/>
            <person name="Xiang W."/>
            <person name="Wang G."/>
        </authorList>
    </citation>
    <scope>NUCLEOTIDE SEQUENCE [LARGE SCALE GENOMIC DNA]</scope>
    <source>
        <strain evidence="2 3">MCCC 1K00260</strain>
    </source>
</reference>
<evidence type="ECO:0000313" key="3">
    <source>
        <dbReference type="Proteomes" id="UP000281813"/>
    </source>
</evidence>
<name>A0A494YW40_9BACI</name>
<feature type="transmembrane region" description="Helical" evidence="1">
    <location>
        <begin position="6"/>
        <end position="27"/>
    </location>
</feature>
<keyword evidence="1" id="KW-0472">Membrane</keyword>
<keyword evidence="3" id="KW-1185">Reference proteome</keyword>
<proteinExistence type="predicted"/>
<evidence type="ECO:0008006" key="4">
    <source>
        <dbReference type="Google" id="ProtNLM"/>
    </source>
</evidence>
<organism evidence="2 3">
    <name type="scientific">Oceanobacillus bengalensis</name>
    <dbReference type="NCBI Taxonomy" id="1435466"/>
    <lineage>
        <taxon>Bacteria</taxon>
        <taxon>Bacillati</taxon>
        <taxon>Bacillota</taxon>
        <taxon>Bacilli</taxon>
        <taxon>Bacillales</taxon>
        <taxon>Bacillaceae</taxon>
        <taxon>Oceanobacillus</taxon>
    </lineage>
</organism>
<keyword evidence="1" id="KW-0812">Transmembrane</keyword>
<evidence type="ECO:0000256" key="1">
    <source>
        <dbReference type="SAM" id="Phobius"/>
    </source>
</evidence>
<feature type="transmembrane region" description="Helical" evidence="1">
    <location>
        <begin position="39"/>
        <end position="63"/>
    </location>
</feature>
<keyword evidence="1" id="KW-1133">Transmembrane helix</keyword>
<gene>
    <name evidence="2" type="ORF">D8M05_13300</name>
</gene>
<sequence>MILFAEILRAISISVLVICSSFYFRYLDKTRKQRKLSTFEFAMYLTIQGAFLLFAVSLLIFYIF</sequence>
<accession>A0A494YW40</accession>
<dbReference type="AlphaFoldDB" id="A0A494YW40"/>
<evidence type="ECO:0000313" key="2">
    <source>
        <dbReference type="EMBL" id="RKQ14398.1"/>
    </source>
</evidence>
<dbReference type="Proteomes" id="UP000281813">
    <property type="component" value="Unassembled WGS sequence"/>
</dbReference>
<dbReference type="EMBL" id="RBZO01000021">
    <property type="protein sequence ID" value="RKQ14398.1"/>
    <property type="molecule type" value="Genomic_DNA"/>
</dbReference>